<gene>
    <name evidence="2" type="ORF">CBR_g12440</name>
</gene>
<reference evidence="2 3" key="1">
    <citation type="journal article" date="2018" name="Cell">
        <title>The Chara Genome: Secondary Complexity and Implications for Plant Terrestrialization.</title>
        <authorList>
            <person name="Nishiyama T."/>
            <person name="Sakayama H."/>
            <person name="Vries J.D."/>
            <person name="Buschmann H."/>
            <person name="Saint-Marcoux D."/>
            <person name="Ullrich K.K."/>
            <person name="Haas F.B."/>
            <person name="Vanderstraeten L."/>
            <person name="Becker D."/>
            <person name="Lang D."/>
            <person name="Vosolsobe S."/>
            <person name="Rombauts S."/>
            <person name="Wilhelmsson P.K.I."/>
            <person name="Janitza P."/>
            <person name="Kern R."/>
            <person name="Heyl A."/>
            <person name="Rumpler F."/>
            <person name="Villalobos L.I.A.C."/>
            <person name="Clay J.M."/>
            <person name="Skokan R."/>
            <person name="Toyoda A."/>
            <person name="Suzuki Y."/>
            <person name="Kagoshima H."/>
            <person name="Schijlen E."/>
            <person name="Tajeshwar N."/>
            <person name="Catarino B."/>
            <person name="Hetherington A.J."/>
            <person name="Saltykova A."/>
            <person name="Bonnot C."/>
            <person name="Breuninger H."/>
            <person name="Symeonidi A."/>
            <person name="Radhakrishnan G.V."/>
            <person name="Van Nieuwerburgh F."/>
            <person name="Deforce D."/>
            <person name="Chang C."/>
            <person name="Karol K.G."/>
            <person name="Hedrich R."/>
            <person name="Ulvskov P."/>
            <person name="Glockner G."/>
            <person name="Delwiche C.F."/>
            <person name="Petrasek J."/>
            <person name="Van de Peer Y."/>
            <person name="Friml J."/>
            <person name="Beilby M."/>
            <person name="Dolan L."/>
            <person name="Kohara Y."/>
            <person name="Sugano S."/>
            <person name="Fujiyama A."/>
            <person name="Delaux P.-M."/>
            <person name="Quint M."/>
            <person name="TheiBen G."/>
            <person name="Hagemann M."/>
            <person name="Harholt J."/>
            <person name="Dunand C."/>
            <person name="Zachgo S."/>
            <person name="Langdale J."/>
            <person name="Maumus F."/>
            <person name="Straeten D.V.D."/>
            <person name="Gould S.B."/>
            <person name="Rensing S.A."/>
        </authorList>
    </citation>
    <scope>NUCLEOTIDE SEQUENCE [LARGE SCALE GENOMIC DNA]</scope>
    <source>
        <strain evidence="2 3">S276</strain>
    </source>
</reference>
<evidence type="ECO:0000313" key="2">
    <source>
        <dbReference type="EMBL" id="GBG60703.1"/>
    </source>
</evidence>
<evidence type="ECO:0000256" key="1">
    <source>
        <dbReference type="SAM" id="MobiDB-lite"/>
    </source>
</evidence>
<feature type="region of interest" description="Disordered" evidence="1">
    <location>
        <begin position="114"/>
        <end position="143"/>
    </location>
</feature>
<keyword evidence="3" id="KW-1185">Reference proteome</keyword>
<accession>A0A388JSF9</accession>
<proteinExistence type="predicted"/>
<dbReference type="EMBL" id="BFEA01000014">
    <property type="protein sequence ID" value="GBG60703.1"/>
    <property type="molecule type" value="Genomic_DNA"/>
</dbReference>
<evidence type="ECO:0000313" key="3">
    <source>
        <dbReference type="Proteomes" id="UP000265515"/>
    </source>
</evidence>
<sequence length="438" mass="47270">MVNAKIASLSTATAALDASINSLAESLDHGRVLRARNRGSSSATPPQQASASPSDDLRSSVRQRNILDTQRTFRFWSSSYSALGASSRDEYRLGCSRASLQSCFVTKGGSFRRHGDFDKRSGEKRSNGSHPLRSHTRHNRHGGHCTCAAGPAQFGAGKRPYTVVMIVPTGVGATIGGYAGDALPVARTLASIADCLVTHPNIGIVFDAGIEDDLRLRHLQVADAAQATLGLSLGDYIITDMPLQVEKWIDPRTGASTGRLGRPDSLMRAVRKLLEGDDIDAVAVVGRFPDDSVSDLEEYRQGQGVDALAGVEAVISHMVVREFRVPCAHAPALQPIPLEPVSPRSAAEEPLLIAVEENWTVMDDTPGKLQLNAVIVNNYWEAAGVIAAHRAGVNPMSLRKEGVSSIKSRELDRRMAGVHQPADSQYYREDNRIMVNSY</sequence>
<dbReference type="InterPro" id="IPR021763">
    <property type="entry name" value="DUF3326"/>
</dbReference>
<dbReference type="OrthoDB" id="1562at2759"/>
<dbReference type="PANTHER" id="PTHR36891:SF1">
    <property type="entry name" value="OS01G0127400 PROTEIN"/>
    <property type="match status" value="1"/>
</dbReference>
<feature type="compositionally biased region" description="Basic and acidic residues" evidence="1">
    <location>
        <begin position="114"/>
        <end position="126"/>
    </location>
</feature>
<feature type="compositionally biased region" description="Basic residues" evidence="1">
    <location>
        <begin position="132"/>
        <end position="143"/>
    </location>
</feature>
<name>A0A388JSF9_CHABU</name>
<dbReference type="AlphaFoldDB" id="A0A388JSF9"/>
<feature type="region of interest" description="Disordered" evidence="1">
    <location>
        <begin position="36"/>
        <end position="60"/>
    </location>
</feature>
<feature type="compositionally biased region" description="Low complexity" evidence="1">
    <location>
        <begin position="40"/>
        <end position="54"/>
    </location>
</feature>
<dbReference type="Pfam" id="PF11805">
    <property type="entry name" value="DUF3326"/>
    <property type="match status" value="2"/>
</dbReference>
<dbReference type="PANTHER" id="PTHR36891">
    <property type="entry name" value="OS01G0127400 PROTEIN"/>
    <property type="match status" value="1"/>
</dbReference>
<dbReference type="Proteomes" id="UP000265515">
    <property type="component" value="Unassembled WGS sequence"/>
</dbReference>
<comment type="caution">
    <text evidence="2">The sequence shown here is derived from an EMBL/GenBank/DDBJ whole genome shotgun (WGS) entry which is preliminary data.</text>
</comment>
<dbReference type="STRING" id="69332.A0A388JSF9"/>
<dbReference type="Gramene" id="GBG60703">
    <property type="protein sequence ID" value="GBG60703"/>
    <property type="gene ID" value="CBR_g12440"/>
</dbReference>
<evidence type="ECO:0008006" key="4">
    <source>
        <dbReference type="Google" id="ProtNLM"/>
    </source>
</evidence>
<protein>
    <recommendedName>
        <fullName evidence="4">DUF3326 domain-containing protein</fullName>
    </recommendedName>
</protein>
<organism evidence="2 3">
    <name type="scientific">Chara braunii</name>
    <name type="common">Braun's stonewort</name>
    <dbReference type="NCBI Taxonomy" id="69332"/>
    <lineage>
        <taxon>Eukaryota</taxon>
        <taxon>Viridiplantae</taxon>
        <taxon>Streptophyta</taxon>
        <taxon>Charophyceae</taxon>
        <taxon>Charales</taxon>
        <taxon>Characeae</taxon>
        <taxon>Chara</taxon>
    </lineage>
</organism>